<feature type="domain" description="Peptidase M28" evidence="2">
    <location>
        <begin position="105"/>
        <end position="293"/>
    </location>
</feature>
<dbReference type="GO" id="GO:0008235">
    <property type="term" value="F:metalloexopeptidase activity"/>
    <property type="evidence" value="ECO:0007669"/>
    <property type="project" value="InterPro"/>
</dbReference>
<feature type="transmembrane region" description="Helical" evidence="1">
    <location>
        <begin position="509"/>
        <end position="529"/>
    </location>
</feature>
<evidence type="ECO:0000313" key="3">
    <source>
        <dbReference type="EMBL" id="PCJ00048.1"/>
    </source>
</evidence>
<dbReference type="Gene3D" id="3.40.630.10">
    <property type="entry name" value="Zn peptidases"/>
    <property type="match status" value="1"/>
</dbReference>
<evidence type="ECO:0000259" key="2">
    <source>
        <dbReference type="Pfam" id="PF04389"/>
    </source>
</evidence>
<keyword evidence="1" id="KW-0472">Membrane</keyword>
<sequence>MNIIYKLLPIAGLLISIQILFNYSFLPPTYSSNLSNNAEQFNGQNAFKILKQLMPNDKPHPTGSAANRNMRDRIIAHLKKSNLEPIIQAKKQCSLFSSRCVAIENIIAIHKGTSNGDALLMVVHYDSKKRAPGAGDDMAAVATLLENINQLAQASPTKNNVIFLFTDGEELGMIGATAFAKHHALMKTVGLVANFEARGSSGPSLLFETGESSGGAIARFIKYSKTPSGSSLFSEIYDRMSNNTDFTIFKDMGINGLNFAFTGSPRHYHTALDNVENLNKNSLQHQGQNQLDVIKAFGDQDLSQYRSTSPQAVDRVFFDVFSVIYLDWSTTTSWVLIGIIVFVFAYLLIVAYKNKQVSVGKVIISIPVALISIVALVASAYLLKWPLAIWSGLSGLDHAAPYASRLSLVLSTIFIAILTARIFSSWFNSKELEFGFWLVVFAMLLFMQINAAGTAYFLLVPIFIFVLTRLFMTFFQSQIAQYISNIILLTVCAYFGVSLAQLMETAVNFDMALVLIIPMFLMLSPLVTMLANSTQTIQKHALMLSIMSLAIILPIASFIDPNSYG</sequence>
<proteinExistence type="predicted"/>
<feature type="transmembrane region" description="Helical" evidence="1">
    <location>
        <begin position="482"/>
        <end position="503"/>
    </location>
</feature>
<gene>
    <name evidence="3" type="ORF">COB13_10675</name>
</gene>
<dbReference type="SUPFAM" id="SSF53187">
    <property type="entry name" value="Zn-dependent exopeptidases"/>
    <property type="match status" value="1"/>
</dbReference>
<feature type="transmembrane region" description="Helical" evidence="1">
    <location>
        <begin position="455"/>
        <end position="475"/>
    </location>
</feature>
<feature type="transmembrane region" description="Helical" evidence="1">
    <location>
        <begin position="541"/>
        <end position="559"/>
    </location>
</feature>
<feature type="transmembrane region" description="Helical" evidence="1">
    <location>
        <begin position="362"/>
        <end position="382"/>
    </location>
</feature>
<dbReference type="InterPro" id="IPR007484">
    <property type="entry name" value="Peptidase_M28"/>
</dbReference>
<name>A0A2A4Z0H8_9PROT</name>
<feature type="transmembrane region" description="Helical" evidence="1">
    <location>
        <begin position="402"/>
        <end position="420"/>
    </location>
</feature>
<keyword evidence="1" id="KW-1133">Transmembrane helix</keyword>
<feature type="transmembrane region" description="Helical" evidence="1">
    <location>
        <begin position="332"/>
        <end position="350"/>
    </location>
</feature>
<organism evidence="3">
    <name type="scientific">OCS116 cluster bacterium</name>
    <dbReference type="NCBI Taxonomy" id="2030921"/>
    <lineage>
        <taxon>Bacteria</taxon>
        <taxon>Pseudomonadati</taxon>
        <taxon>Pseudomonadota</taxon>
        <taxon>Alphaproteobacteria</taxon>
        <taxon>OCS116 cluster</taxon>
    </lineage>
</organism>
<reference evidence="3" key="2">
    <citation type="journal article" date="2018" name="ISME J.">
        <title>A dynamic microbial community with high functional redundancy inhabits the cold, oxic subseafloor aquifer.</title>
        <authorList>
            <person name="Tully B.J."/>
            <person name="Wheat C.G."/>
            <person name="Glazer B.T."/>
            <person name="Huber J.A."/>
        </authorList>
    </citation>
    <scope>NUCLEOTIDE SEQUENCE</scope>
    <source>
        <strain evidence="3">NORP83</strain>
    </source>
</reference>
<keyword evidence="1" id="KW-0812">Transmembrane</keyword>
<dbReference type="GO" id="GO:0006508">
    <property type="term" value="P:proteolysis"/>
    <property type="evidence" value="ECO:0007669"/>
    <property type="project" value="InterPro"/>
</dbReference>
<dbReference type="AlphaFoldDB" id="A0A2A4Z0H8"/>
<evidence type="ECO:0000256" key="1">
    <source>
        <dbReference type="SAM" id="Phobius"/>
    </source>
</evidence>
<protein>
    <recommendedName>
        <fullName evidence="2">Peptidase M28 domain-containing protein</fullName>
    </recommendedName>
</protein>
<dbReference type="PANTHER" id="PTHR12147:SF26">
    <property type="entry name" value="PEPTIDASE M28 DOMAIN-CONTAINING PROTEIN"/>
    <property type="match status" value="1"/>
</dbReference>
<accession>A0A2A4Z0H8</accession>
<dbReference type="PANTHER" id="PTHR12147">
    <property type="entry name" value="METALLOPEPTIDASE M28 FAMILY MEMBER"/>
    <property type="match status" value="1"/>
</dbReference>
<reference key="1">
    <citation type="submission" date="2017-08" db="EMBL/GenBank/DDBJ databases">
        <title>A dynamic microbial community with high functional redundancy inhabits the cold, oxic subseafloor aquifer.</title>
        <authorList>
            <person name="Tully B.J."/>
            <person name="Wheat C.G."/>
            <person name="Glazer B.T."/>
            <person name="Huber J.A."/>
        </authorList>
    </citation>
    <scope>NUCLEOTIDE SEQUENCE [LARGE SCALE GENOMIC DNA]</scope>
</reference>
<feature type="transmembrane region" description="Helical" evidence="1">
    <location>
        <begin position="7"/>
        <end position="26"/>
    </location>
</feature>
<dbReference type="InterPro" id="IPR045175">
    <property type="entry name" value="M28_fam"/>
</dbReference>
<dbReference type="Pfam" id="PF04389">
    <property type="entry name" value="Peptidase_M28"/>
    <property type="match status" value="1"/>
</dbReference>
<dbReference type="EMBL" id="NVUS01000013">
    <property type="protein sequence ID" value="PCJ00048.1"/>
    <property type="molecule type" value="Genomic_DNA"/>
</dbReference>
<comment type="caution">
    <text evidence="3">The sequence shown here is derived from an EMBL/GenBank/DDBJ whole genome shotgun (WGS) entry which is preliminary data.</text>
</comment>
<feature type="transmembrane region" description="Helical" evidence="1">
    <location>
        <begin position="432"/>
        <end position="449"/>
    </location>
</feature>